<gene>
    <name evidence="2" type="ORF">ACJ73_07953</name>
</gene>
<dbReference type="Proteomes" id="UP000242791">
    <property type="component" value="Unassembled WGS sequence"/>
</dbReference>
<dbReference type="OrthoDB" id="4183521at2759"/>
<organism evidence="2 3">
    <name type="scientific">Blastomyces percursus</name>
    <dbReference type="NCBI Taxonomy" id="1658174"/>
    <lineage>
        <taxon>Eukaryota</taxon>
        <taxon>Fungi</taxon>
        <taxon>Dikarya</taxon>
        <taxon>Ascomycota</taxon>
        <taxon>Pezizomycotina</taxon>
        <taxon>Eurotiomycetes</taxon>
        <taxon>Eurotiomycetidae</taxon>
        <taxon>Onygenales</taxon>
        <taxon>Ajellomycetaceae</taxon>
        <taxon>Blastomyces</taxon>
    </lineage>
</organism>
<evidence type="ECO:0000256" key="1">
    <source>
        <dbReference type="SAM" id="Phobius"/>
    </source>
</evidence>
<dbReference type="EMBL" id="LGTZ01001738">
    <property type="protein sequence ID" value="OJD20713.1"/>
    <property type="molecule type" value="Genomic_DNA"/>
</dbReference>
<evidence type="ECO:0000313" key="2">
    <source>
        <dbReference type="EMBL" id="OJD20713.1"/>
    </source>
</evidence>
<comment type="caution">
    <text evidence="2">The sequence shown here is derived from an EMBL/GenBank/DDBJ whole genome shotgun (WGS) entry which is preliminary data.</text>
</comment>
<proteinExistence type="predicted"/>
<reference evidence="2 3" key="1">
    <citation type="submission" date="2015-08" db="EMBL/GenBank/DDBJ databases">
        <title>Emmonsia species relationships and genome sequence.</title>
        <authorList>
            <person name="Cuomo C.A."/>
            <person name="Schwartz I.S."/>
            <person name="Kenyon C."/>
            <person name="De Hoog G.S."/>
            <person name="Govender N.P."/>
            <person name="Botha A."/>
            <person name="Moreno L."/>
            <person name="De Vries M."/>
            <person name="Munoz J.F."/>
            <person name="Stielow J.B."/>
        </authorList>
    </citation>
    <scope>NUCLEOTIDE SEQUENCE [LARGE SCALE GENOMIC DNA]</scope>
    <source>
        <strain evidence="2 3">EI222</strain>
    </source>
</reference>
<dbReference type="AlphaFoldDB" id="A0A1J9PWI7"/>
<evidence type="ECO:0000313" key="3">
    <source>
        <dbReference type="Proteomes" id="UP000242791"/>
    </source>
</evidence>
<protein>
    <submittedName>
        <fullName evidence="2">Uncharacterized protein</fullName>
    </submittedName>
</protein>
<dbReference type="VEuPathDB" id="FungiDB:ACJ73_07953"/>
<keyword evidence="3" id="KW-1185">Reference proteome</keyword>
<sequence length="247" mass="27915">MECFPALPRWLDRTISVIKSLTGMNTTILHRDGPNDHYHSITAHDVTGKSERASITLPARAHLPISAVRSVSYKEEPDVTEGLFYVECPGPIGQKVDYYDLISRANGQNAFKTFYGALADLFERNQLNACRNLLHLCLAVLGIDPVFVRSLRGMEAEVVSWTKDDWIRRWSESSTLSRGRYAQLCYCLDEFDQFRSIDLSPELLEKQHKALLRRLLGKSATMDPNFTVMANAIIVTACVGVFLFVKQ</sequence>
<keyword evidence="1" id="KW-1133">Transmembrane helix</keyword>
<name>A0A1J9PWI7_9EURO</name>
<feature type="transmembrane region" description="Helical" evidence="1">
    <location>
        <begin position="226"/>
        <end position="245"/>
    </location>
</feature>
<keyword evidence="1" id="KW-0812">Transmembrane</keyword>
<accession>A0A1J9PWI7</accession>
<keyword evidence="1" id="KW-0472">Membrane</keyword>